<evidence type="ECO:0000256" key="1">
    <source>
        <dbReference type="ARBA" id="ARBA00014898"/>
    </source>
</evidence>
<evidence type="ECO:0000256" key="5">
    <source>
        <dbReference type="PIRSR" id="PIRSR006230-1"/>
    </source>
</evidence>
<feature type="binding site" evidence="5">
    <location>
        <begin position="58"/>
        <end position="61"/>
    </location>
    <ligand>
        <name>GTP</name>
        <dbReference type="ChEBI" id="CHEBI:37565"/>
    </ligand>
</feature>
<dbReference type="PANTHER" id="PTHR45782">
    <property type="entry name" value="MITOCHONDRIAL RIBOSOME-ASSOCIATED GTPASE 1"/>
    <property type="match status" value="1"/>
</dbReference>
<feature type="binding site" evidence="5">
    <location>
        <position position="174"/>
    </location>
    <ligand>
        <name>GTP</name>
        <dbReference type="ChEBI" id="CHEBI:37565"/>
    </ligand>
</feature>
<dbReference type="InterPro" id="IPR006073">
    <property type="entry name" value="GTP-bd"/>
</dbReference>
<dbReference type="OrthoDB" id="9779790at2"/>
<dbReference type="InterPro" id="IPR023179">
    <property type="entry name" value="GTP-bd_ortho_bundle_sf"/>
</dbReference>
<dbReference type="GO" id="GO:0005737">
    <property type="term" value="C:cytoplasm"/>
    <property type="evidence" value="ECO:0007669"/>
    <property type="project" value="UniProtKB-SubCell"/>
</dbReference>
<name>A0A1G9BZ10_9FIRM</name>
<gene>
    <name evidence="7" type="ORF">SAMN05660472_01310</name>
</gene>
<dbReference type="CDD" id="cd01856">
    <property type="entry name" value="YlqF"/>
    <property type="match status" value="1"/>
</dbReference>
<dbReference type="InterPro" id="IPR019991">
    <property type="entry name" value="GTP-bd_ribosome_bgen"/>
</dbReference>
<evidence type="ECO:0000313" key="8">
    <source>
        <dbReference type="Proteomes" id="UP000198718"/>
    </source>
</evidence>
<keyword evidence="8" id="KW-1185">Reference proteome</keyword>
<reference evidence="7 8" key="1">
    <citation type="submission" date="2016-10" db="EMBL/GenBank/DDBJ databases">
        <authorList>
            <person name="de Groot N.N."/>
        </authorList>
    </citation>
    <scope>NUCLEOTIDE SEQUENCE [LARGE SCALE GENOMIC DNA]</scope>
    <source>
        <strain evidence="7 8">DSM 18346</strain>
    </source>
</reference>
<dbReference type="PANTHER" id="PTHR45782:SF4">
    <property type="entry name" value="MITOCHONDRIAL RIBOSOME-ASSOCIATED GTPASE 1"/>
    <property type="match status" value="1"/>
</dbReference>
<dbReference type="AlphaFoldDB" id="A0A1G9BZ10"/>
<dbReference type="InterPro" id="IPR027417">
    <property type="entry name" value="P-loop_NTPase"/>
</dbReference>
<keyword evidence="3 4" id="KW-0342">GTP-binding</keyword>
<keyword evidence="2 4" id="KW-0547">Nucleotide-binding</keyword>
<dbReference type="GO" id="GO:0006412">
    <property type="term" value="P:translation"/>
    <property type="evidence" value="ECO:0007669"/>
    <property type="project" value="TreeGrafter"/>
</dbReference>
<dbReference type="PIRSF" id="PIRSF006230">
    <property type="entry name" value="MG442"/>
    <property type="match status" value="1"/>
</dbReference>
<dbReference type="Pfam" id="PF01926">
    <property type="entry name" value="MMR_HSR1"/>
    <property type="match status" value="1"/>
</dbReference>
<feature type="domain" description="CP-type G" evidence="6">
    <location>
        <begin position="14"/>
        <end position="178"/>
    </location>
</feature>
<dbReference type="STRING" id="393762.SAMN05660472_01310"/>
<comment type="function">
    <text evidence="4">Required for a late step of 50S ribosomal subunit assembly. Has GTPase activity.</text>
</comment>
<dbReference type="GO" id="GO:0005525">
    <property type="term" value="F:GTP binding"/>
    <property type="evidence" value="ECO:0007669"/>
    <property type="project" value="UniProtKB-KW"/>
</dbReference>
<dbReference type="RefSeq" id="WP_090552275.1">
    <property type="nucleotide sequence ID" value="NZ_FNFP01000002.1"/>
</dbReference>
<dbReference type="FunFam" id="3.40.50.300:FF:000590">
    <property type="entry name" value="Ribosome biogenesis GTPase A"/>
    <property type="match status" value="1"/>
</dbReference>
<dbReference type="InterPro" id="IPR030378">
    <property type="entry name" value="G_CP_dom"/>
</dbReference>
<evidence type="ECO:0000313" key="7">
    <source>
        <dbReference type="EMBL" id="SDK44660.1"/>
    </source>
</evidence>
<accession>A0A1G9BZ10</accession>
<feature type="binding site" evidence="5">
    <location>
        <begin position="130"/>
        <end position="135"/>
    </location>
    <ligand>
        <name>GTP</name>
        <dbReference type="ChEBI" id="CHEBI:37565"/>
    </ligand>
</feature>
<dbReference type="GO" id="GO:0003924">
    <property type="term" value="F:GTPase activity"/>
    <property type="evidence" value="ECO:0007669"/>
    <property type="project" value="TreeGrafter"/>
</dbReference>
<dbReference type="Gene3D" id="3.40.50.300">
    <property type="entry name" value="P-loop containing nucleotide triphosphate hydrolases"/>
    <property type="match status" value="1"/>
</dbReference>
<comment type="subcellular location">
    <subcellularLocation>
        <location evidence="4">Cytoplasm</location>
    </subcellularLocation>
</comment>
<evidence type="ECO:0000256" key="4">
    <source>
        <dbReference type="PIRNR" id="PIRNR006230"/>
    </source>
</evidence>
<sequence length="284" mass="32041">MNINWYPGHMKKTKELLKEQLKLVDVVFELLDARIPLSSKNPIIDETIGNKPKVIILNKSDLANDTITKQWIDYYKKQGRYALSLDTISGRGLREVTVAGENAVKEKMNALQEKGRRMRPVRIMIVGIPNVGKSSILNRLAGRKSAKTGDRPGVTKGKQWIRLKGNMELLDTPGILWPKFEDQEVALNLAFTGAIKDEIMDIETLALKLIEKLWLTDKEKLMDRYKVGEEASLPLEVMNEIAKNRGCILRGGEVDYSRTANMVLDEFRGGKIGKISLEKPLILA</sequence>
<evidence type="ECO:0000256" key="3">
    <source>
        <dbReference type="ARBA" id="ARBA00023134"/>
    </source>
</evidence>
<organism evidence="7 8">
    <name type="scientific">Natronincola ferrireducens</name>
    <dbReference type="NCBI Taxonomy" id="393762"/>
    <lineage>
        <taxon>Bacteria</taxon>
        <taxon>Bacillati</taxon>
        <taxon>Bacillota</taxon>
        <taxon>Clostridia</taxon>
        <taxon>Peptostreptococcales</taxon>
        <taxon>Natronincolaceae</taxon>
        <taxon>Natronincola</taxon>
    </lineage>
</organism>
<comment type="similarity">
    <text evidence="4">Belongs to the TRAFAC class YlqF/YawG GTPase family. MTG1 subfamily.</text>
</comment>
<dbReference type="EMBL" id="FNFP01000002">
    <property type="protein sequence ID" value="SDK44660.1"/>
    <property type="molecule type" value="Genomic_DNA"/>
</dbReference>
<dbReference type="InterPro" id="IPR016478">
    <property type="entry name" value="GTPase_MTG1"/>
</dbReference>
<proteinExistence type="inferred from homology"/>
<dbReference type="NCBIfam" id="TIGR03596">
    <property type="entry name" value="GTPase_YlqF"/>
    <property type="match status" value="1"/>
</dbReference>
<evidence type="ECO:0000259" key="6">
    <source>
        <dbReference type="PROSITE" id="PS51721"/>
    </source>
</evidence>
<keyword evidence="4" id="KW-0963">Cytoplasm</keyword>
<dbReference type="PROSITE" id="PS51721">
    <property type="entry name" value="G_CP"/>
    <property type="match status" value="1"/>
</dbReference>
<dbReference type="Proteomes" id="UP000198718">
    <property type="component" value="Unassembled WGS sequence"/>
</dbReference>
<evidence type="ECO:0000256" key="2">
    <source>
        <dbReference type="ARBA" id="ARBA00022741"/>
    </source>
</evidence>
<dbReference type="PRINTS" id="PR00326">
    <property type="entry name" value="GTP1OBG"/>
</dbReference>
<protein>
    <recommendedName>
        <fullName evidence="1 4">Ribosome biogenesis GTPase A</fullName>
    </recommendedName>
</protein>
<dbReference type="Gene3D" id="1.10.1580.10">
    <property type="match status" value="1"/>
</dbReference>
<dbReference type="SUPFAM" id="SSF52540">
    <property type="entry name" value="P-loop containing nucleoside triphosphate hydrolases"/>
    <property type="match status" value="1"/>
</dbReference>